<sequence>MVHLPSLDAVAKGKDYLIMVTPYSTQHLDAPTFTIAKLPLPDIKPPRKKSCLQKIAEADSVSAFPED</sequence>
<dbReference type="Proteomes" id="UP001202328">
    <property type="component" value="Unassembled WGS sequence"/>
</dbReference>
<organism evidence="1 2">
    <name type="scientific">Papaver atlanticum</name>
    <dbReference type="NCBI Taxonomy" id="357466"/>
    <lineage>
        <taxon>Eukaryota</taxon>
        <taxon>Viridiplantae</taxon>
        <taxon>Streptophyta</taxon>
        <taxon>Embryophyta</taxon>
        <taxon>Tracheophyta</taxon>
        <taxon>Spermatophyta</taxon>
        <taxon>Magnoliopsida</taxon>
        <taxon>Ranunculales</taxon>
        <taxon>Papaveraceae</taxon>
        <taxon>Papaveroideae</taxon>
        <taxon>Papaver</taxon>
    </lineage>
</organism>
<name>A0AAD4TIW8_9MAGN</name>
<evidence type="ECO:0000313" key="1">
    <source>
        <dbReference type="EMBL" id="KAI3963774.1"/>
    </source>
</evidence>
<comment type="caution">
    <text evidence="1">The sequence shown here is derived from an EMBL/GenBank/DDBJ whole genome shotgun (WGS) entry which is preliminary data.</text>
</comment>
<proteinExistence type="predicted"/>
<dbReference type="EMBL" id="JAJJMB010000011">
    <property type="protein sequence ID" value="KAI3963774.1"/>
    <property type="molecule type" value="Genomic_DNA"/>
</dbReference>
<gene>
    <name evidence="1" type="ORF">MKW98_029884</name>
</gene>
<keyword evidence="2" id="KW-1185">Reference proteome</keyword>
<dbReference type="AlphaFoldDB" id="A0AAD4TIW8"/>
<reference evidence="1" key="1">
    <citation type="submission" date="2022-04" db="EMBL/GenBank/DDBJ databases">
        <title>A functionally conserved STORR gene fusion in Papaver species that diverged 16.8 million years ago.</title>
        <authorList>
            <person name="Catania T."/>
        </authorList>
    </citation>
    <scope>NUCLEOTIDE SEQUENCE</scope>
    <source>
        <strain evidence="1">S-188037</strain>
    </source>
</reference>
<evidence type="ECO:0000313" key="2">
    <source>
        <dbReference type="Proteomes" id="UP001202328"/>
    </source>
</evidence>
<protein>
    <submittedName>
        <fullName evidence="1">Uncharacterized protein</fullName>
    </submittedName>
</protein>
<accession>A0AAD4TIW8</accession>